<dbReference type="Pfam" id="PF01494">
    <property type="entry name" value="FAD_binding_3"/>
    <property type="match status" value="2"/>
</dbReference>
<dbReference type="GO" id="GO:0071949">
    <property type="term" value="F:FAD binding"/>
    <property type="evidence" value="ECO:0007669"/>
    <property type="project" value="InterPro"/>
</dbReference>
<gene>
    <name evidence="6" type="ORF">AC579_6329</name>
</gene>
<evidence type="ECO:0000256" key="4">
    <source>
        <dbReference type="ARBA" id="ARBA00023033"/>
    </source>
</evidence>
<dbReference type="EMBL" id="LFZO01000823">
    <property type="protein sequence ID" value="KXS96658.1"/>
    <property type="molecule type" value="Genomic_DNA"/>
</dbReference>
<keyword evidence="7" id="KW-1185">Reference proteome</keyword>
<evidence type="ECO:0000256" key="3">
    <source>
        <dbReference type="ARBA" id="ARBA00023002"/>
    </source>
</evidence>
<dbReference type="PANTHER" id="PTHR46972:SF1">
    <property type="entry name" value="FAD DEPENDENT OXIDOREDUCTASE DOMAIN-CONTAINING PROTEIN"/>
    <property type="match status" value="1"/>
</dbReference>
<dbReference type="InterPro" id="IPR036188">
    <property type="entry name" value="FAD/NAD-bd_sf"/>
</dbReference>
<dbReference type="Gene3D" id="3.50.50.60">
    <property type="entry name" value="FAD/NAD(P)-binding domain"/>
    <property type="match status" value="1"/>
</dbReference>
<accession>A0A139H2R8</accession>
<protein>
    <recommendedName>
        <fullName evidence="5">FAD-binding domain-containing protein</fullName>
    </recommendedName>
</protein>
<dbReference type="PRINTS" id="PR00420">
    <property type="entry name" value="RNGMNOXGNASE"/>
</dbReference>
<feature type="domain" description="FAD-binding" evidence="5">
    <location>
        <begin position="326"/>
        <end position="361"/>
    </location>
</feature>
<organism evidence="6 7">
    <name type="scientific">Pseudocercospora musae</name>
    <dbReference type="NCBI Taxonomy" id="113226"/>
    <lineage>
        <taxon>Eukaryota</taxon>
        <taxon>Fungi</taxon>
        <taxon>Dikarya</taxon>
        <taxon>Ascomycota</taxon>
        <taxon>Pezizomycotina</taxon>
        <taxon>Dothideomycetes</taxon>
        <taxon>Dothideomycetidae</taxon>
        <taxon>Mycosphaerellales</taxon>
        <taxon>Mycosphaerellaceae</taxon>
        <taxon>Pseudocercospora</taxon>
    </lineage>
</organism>
<evidence type="ECO:0000256" key="2">
    <source>
        <dbReference type="ARBA" id="ARBA00022827"/>
    </source>
</evidence>
<comment type="caution">
    <text evidence="6">The sequence shown here is derived from an EMBL/GenBank/DDBJ whole genome shotgun (WGS) entry which is preliminary data.</text>
</comment>
<keyword evidence="2" id="KW-0274">FAD</keyword>
<dbReference type="GO" id="GO:0004497">
    <property type="term" value="F:monooxygenase activity"/>
    <property type="evidence" value="ECO:0007669"/>
    <property type="project" value="UniProtKB-KW"/>
</dbReference>
<evidence type="ECO:0000259" key="5">
    <source>
        <dbReference type="Pfam" id="PF01494"/>
    </source>
</evidence>
<keyword evidence="1" id="KW-0285">Flavoprotein</keyword>
<evidence type="ECO:0000313" key="7">
    <source>
        <dbReference type="Proteomes" id="UP000073492"/>
    </source>
</evidence>
<evidence type="ECO:0000313" key="6">
    <source>
        <dbReference type="EMBL" id="KXS96658.1"/>
    </source>
</evidence>
<keyword evidence="4" id="KW-0503">Monooxygenase</keyword>
<keyword evidence="3" id="KW-0560">Oxidoreductase</keyword>
<dbReference type="Proteomes" id="UP000073492">
    <property type="component" value="Unassembled WGS sequence"/>
</dbReference>
<evidence type="ECO:0000256" key="1">
    <source>
        <dbReference type="ARBA" id="ARBA00022630"/>
    </source>
</evidence>
<name>A0A139H2R8_9PEZI</name>
<dbReference type="STRING" id="113226.A0A139H2R8"/>
<dbReference type="InterPro" id="IPR002938">
    <property type="entry name" value="FAD-bd"/>
</dbReference>
<feature type="domain" description="FAD-binding" evidence="5">
    <location>
        <begin position="39"/>
        <end position="201"/>
    </location>
</feature>
<dbReference type="AlphaFoldDB" id="A0A139H2R8"/>
<reference evidence="6 7" key="1">
    <citation type="submission" date="2015-07" db="EMBL/GenBank/DDBJ databases">
        <title>Comparative genomics of the Sigatoka disease complex on banana suggests a link between parallel evolutionary changes in Pseudocercospora fijiensis and Pseudocercospora eumusae and increased virulence on the banana host.</title>
        <authorList>
            <person name="Chang T.-C."/>
            <person name="Salvucci A."/>
            <person name="Crous P.W."/>
            <person name="Stergiopoulos I."/>
        </authorList>
    </citation>
    <scope>NUCLEOTIDE SEQUENCE [LARGE SCALE GENOMIC DNA]</scope>
    <source>
        <strain evidence="6 7">CBS 116634</strain>
    </source>
</reference>
<sequence>MNWYLQAASVQSRIGQELISRIAIRQYRVQSIKMTQPPIAILGAGPGGLTLARLLELKGFDYVVFERDSHRSHRPQGGSLDIHVGSGQLAVKEAGLWDDFLEFARYDAPTTITDKDGTVVFRMDPEPGEGVFDRPEIDRAALRNLLLDSVPTSKIQWGRKVSQLSRNKDGTMSVEFQEGRIEAGFQLVVGADGARSKARSMAIYEGLAYLATAIDPTHSIYPKIVERAGKGTFNSVGTGKMLTLQYTGDGLYNVYIGLKLPVSWAVEGSRLLQDPPGLRKWLVEEPFADWAELVTDVIRDGEGEYRMWSLGSVPHESLNWTSVTDVTLVGDAAHVTYPNGEGVNNAMHDSLQLAQKIEEFGLNSLDRAVAEYEKLMLPRAREHVKDGLGTRELMFGQKAPEGFKKVFDEHAAQEQGKISHSKPVSVE</sequence>
<dbReference type="OrthoDB" id="655030at2759"/>
<proteinExistence type="predicted"/>
<dbReference type="PANTHER" id="PTHR46972">
    <property type="entry name" value="MONOOXYGENASE ASQM-RELATED"/>
    <property type="match status" value="1"/>
</dbReference>
<dbReference type="SUPFAM" id="SSF51905">
    <property type="entry name" value="FAD/NAD(P)-binding domain"/>
    <property type="match status" value="1"/>
</dbReference>